<reference evidence="2" key="4">
    <citation type="submission" date="2024-05" db="EMBL/GenBank/DDBJ databases">
        <authorList>
            <person name="Sun Q."/>
            <person name="Sedlacek I."/>
        </authorList>
    </citation>
    <scope>NUCLEOTIDE SEQUENCE</scope>
    <source>
        <strain evidence="2">CCM 8490</strain>
    </source>
</reference>
<dbReference type="OrthoDB" id="1441911at2"/>
<sequence>MDYKATDIVYQAQKFENASLILEQNHIKKNNNLVKEKTLILNKQSFTHEIEPALTLCGLSLELYLKAIYFHENGKPKNGHDIFKLYNSLSPNSKNSIINFFNTNKESFIKIYENFITHNHIKIISFEETLKELSDIFISMRYMYENLSIQKNLLFRELMRQSFVNRINELNFLDYLLD</sequence>
<evidence type="ECO:0000313" key="5">
    <source>
        <dbReference type="Proteomes" id="UP000658202"/>
    </source>
</evidence>
<evidence type="ECO:0000313" key="3">
    <source>
        <dbReference type="EMBL" id="RKE89020.1"/>
    </source>
</evidence>
<dbReference type="EMBL" id="RAQH01000002">
    <property type="protein sequence ID" value="RKE89020.1"/>
    <property type="molecule type" value="Genomic_DNA"/>
</dbReference>
<feature type="domain" description="HEPN" evidence="1">
    <location>
        <begin position="51"/>
        <end position="142"/>
    </location>
</feature>
<dbReference type="InterPro" id="IPR007842">
    <property type="entry name" value="HEPN_dom"/>
</dbReference>
<evidence type="ECO:0000259" key="1">
    <source>
        <dbReference type="Pfam" id="PF05168"/>
    </source>
</evidence>
<dbReference type="RefSeq" id="WP_120212825.1">
    <property type="nucleotide sequence ID" value="NZ_BMCW01000002.1"/>
</dbReference>
<dbReference type="Proteomes" id="UP000658202">
    <property type="component" value="Unassembled WGS sequence"/>
</dbReference>
<dbReference type="Proteomes" id="UP000285906">
    <property type="component" value="Unassembled WGS sequence"/>
</dbReference>
<gene>
    <name evidence="3" type="ORF">BXY58_1154</name>
    <name evidence="2" type="ORF">GCM10007332_13580</name>
</gene>
<proteinExistence type="predicted"/>
<name>A0A420DBY0_9FLAO</name>
<dbReference type="AlphaFoldDB" id="A0A420DBY0"/>
<comment type="caution">
    <text evidence="3">The sequence shown here is derived from an EMBL/GenBank/DDBJ whole genome shotgun (WGS) entry which is preliminary data.</text>
</comment>
<dbReference type="Pfam" id="PF05168">
    <property type="entry name" value="HEPN"/>
    <property type="match status" value="1"/>
</dbReference>
<dbReference type="EMBL" id="BMCW01000002">
    <property type="protein sequence ID" value="GGG53186.1"/>
    <property type="molecule type" value="Genomic_DNA"/>
</dbReference>
<reference evidence="5" key="3">
    <citation type="journal article" date="2019" name="Int. J. Syst. Evol. Microbiol.">
        <title>The Global Catalogue of Microorganisms (GCM) 10K type strain sequencing project: providing services to taxonomists for standard genome sequencing and annotation.</title>
        <authorList>
            <consortium name="The Broad Institute Genomics Platform"/>
            <consortium name="The Broad Institute Genome Sequencing Center for Infectious Disease"/>
            <person name="Wu L."/>
            <person name="Ma J."/>
        </authorList>
    </citation>
    <scope>NUCLEOTIDE SEQUENCE [LARGE SCALE GENOMIC DNA]</scope>
    <source>
        <strain evidence="5">CCM 8490</strain>
    </source>
</reference>
<reference evidence="2" key="1">
    <citation type="journal article" date="2014" name="Int. J. Syst. Evol. Microbiol.">
        <title>Complete genome of a new Firmicutes species belonging to the dominant human colonic microbiota ('Ruminococcus bicirculans') reveals two chromosomes and a selective capacity to utilize plant glucans.</title>
        <authorList>
            <consortium name="NISC Comparative Sequencing Program"/>
            <person name="Wegmann U."/>
            <person name="Louis P."/>
            <person name="Goesmann A."/>
            <person name="Henrissat B."/>
            <person name="Duncan S.H."/>
            <person name="Flint H.J."/>
        </authorList>
    </citation>
    <scope>NUCLEOTIDE SEQUENCE</scope>
    <source>
        <strain evidence="2">CCM 8490</strain>
    </source>
</reference>
<organism evidence="3 4">
    <name type="scientific">Epilithonimonas arachidiradicis</name>
    <dbReference type="NCBI Taxonomy" id="1617282"/>
    <lineage>
        <taxon>Bacteria</taxon>
        <taxon>Pseudomonadati</taxon>
        <taxon>Bacteroidota</taxon>
        <taxon>Flavobacteriia</taxon>
        <taxon>Flavobacteriales</taxon>
        <taxon>Weeksellaceae</taxon>
        <taxon>Chryseobacterium group</taxon>
        <taxon>Epilithonimonas</taxon>
    </lineage>
</organism>
<evidence type="ECO:0000313" key="4">
    <source>
        <dbReference type="Proteomes" id="UP000285906"/>
    </source>
</evidence>
<evidence type="ECO:0000313" key="2">
    <source>
        <dbReference type="EMBL" id="GGG53186.1"/>
    </source>
</evidence>
<reference evidence="3 4" key="2">
    <citation type="submission" date="2018-09" db="EMBL/GenBank/DDBJ databases">
        <title>Genomic Encyclopedia of Archaeal and Bacterial Type Strains, Phase II (KMG-II): from individual species to whole genera.</title>
        <authorList>
            <person name="Goeker M."/>
        </authorList>
    </citation>
    <scope>NUCLEOTIDE SEQUENCE [LARGE SCALE GENOMIC DNA]</scope>
    <source>
        <strain evidence="3 4">DSM 27620</strain>
    </source>
</reference>
<dbReference type="Gene3D" id="1.20.120.330">
    <property type="entry name" value="Nucleotidyltransferases domain 2"/>
    <property type="match status" value="1"/>
</dbReference>
<keyword evidence="5" id="KW-1185">Reference proteome</keyword>
<accession>A0A420DBY0</accession>
<protein>
    <submittedName>
        <fullName evidence="3">HEPN domain-containing protein</fullName>
    </submittedName>
</protein>